<sequence>MKYIPSLVVAGLVLAATAFSSAADCAPKLDLSEARTVAVAHTASADEPRVYCYSGVKAEADTPGVKADTLYRGWICVPENPATAAH</sequence>
<dbReference type="EMBL" id="CP136862">
    <property type="protein sequence ID" value="WOJ90519.1"/>
    <property type="molecule type" value="Genomic_DNA"/>
</dbReference>
<dbReference type="Proteomes" id="UP001626536">
    <property type="component" value="Chromosome"/>
</dbReference>
<dbReference type="RefSeq" id="WP_407340038.1">
    <property type="nucleotide sequence ID" value="NZ_CP136862.1"/>
</dbReference>
<evidence type="ECO:0000256" key="1">
    <source>
        <dbReference type="SAM" id="SignalP"/>
    </source>
</evidence>
<evidence type="ECO:0000313" key="3">
    <source>
        <dbReference type="Proteomes" id="UP001626536"/>
    </source>
</evidence>
<organism evidence="2 3">
    <name type="scientific">Methylocapsa polymorpha</name>
    <dbReference type="NCBI Taxonomy" id="3080828"/>
    <lineage>
        <taxon>Bacteria</taxon>
        <taxon>Pseudomonadati</taxon>
        <taxon>Pseudomonadota</taxon>
        <taxon>Alphaproteobacteria</taxon>
        <taxon>Hyphomicrobiales</taxon>
        <taxon>Beijerinckiaceae</taxon>
        <taxon>Methylocapsa</taxon>
    </lineage>
</organism>
<feature type="signal peptide" evidence="1">
    <location>
        <begin position="1"/>
        <end position="22"/>
    </location>
</feature>
<proteinExistence type="predicted"/>
<accession>A0ABZ0HT89</accession>
<gene>
    <name evidence="2" type="ORF">RZS28_04270</name>
</gene>
<evidence type="ECO:0008006" key="4">
    <source>
        <dbReference type="Google" id="ProtNLM"/>
    </source>
</evidence>
<keyword evidence="1" id="KW-0732">Signal</keyword>
<protein>
    <recommendedName>
        <fullName evidence="4">Secreted protein</fullName>
    </recommendedName>
</protein>
<reference evidence="2 3" key="1">
    <citation type="submission" date="2023-10" db="EMBL/GenBank/DDBJ databases">
        <title>Novel methanotroph of the genus Methylocapsa from a subarctic wetland.</title>
        <authorList>
            <person name="Belova S.E."/>
            <person name="Oshkin I.Y."/>
            <person name="Miroshnikov K."/>
            <person name="Dedysh S.N."/>
        </authorList>
    </citation>
    <scope>NUCLEOTIDE SEQUENCE [LARGE SCALE GENOMIC DNA]</scope>
    <source>
        <strain evidence="2 3">RX1</strain>
    </source>
</reference>
<keyword evidence="3" id="KW-1185">Reference proteome</keyword>
<feature type="chain" id="PRO_5045584634" description="Secreted protein" evidence="1">
    <location>
        <begin position="23"/>
        <end position="86"/>
    </location>
</feature>
<evidence type="ECO:0000313" key="2">
    <source>
        <dbReference type="EMBL" id="WOJ90519.1"/>
    </source>
</evidence>
<name>A0ABZ0HT89_9HYPH</name>